<dbReference type="Pfam" id="PF00005">
    <property type="entry name" value="ABC_tran"/>
    <property type="match status" value="1"/>
</dbReference>
<keyword evidence="5 10" id="KW-0067">ATP-binding</keyword>
<dbReference type="InterPro" id="IPR027417">
    <property type="entry name" value="P-loop_NTPase"/>
</dbReference>
<protein>
    <submittedName>
        <fullName evidence="10">ABC transporter ATP-binding protein</fullName>
    </submittedName>
</protein>
<evidence type="ECO:0000259" key="9">
    <source>
        <dbReference type="PROSITE" id="PS50893"/>
    </source>
</evidence>
<keyword evidence="4" id="KW-0547">Nucleotide-binding</keyword>
<evidence type="ECO:0000313" key="10">
    <source>
        <dbReference type="EMBL" id="TVZ03456.1"/>
    </source>
</evidence>
<keyword evidence="11" id="KW-1185">Reference proteome</keyword>
<evidence type="ECO:0000256" key="6">
    <source>
        <dbReference type="ARBA" id="ARBA00022967"/>
    </source>
</evidence>
<evidence type="ECO:0000256" key="5">
    <source>
        <dbReference type="ARBA" id="ARBA00022840"/>
    </source>
</evidence>
<keyword evidence="6" id="KW-1278">Translocase</keyword>
<dbReference type="PANTHER" id="PTHR42711:SF16">
    <property type="entry name" value="ABC TRANSPORTER ATP-BINDING PROTEIN"/>
    <property type="match status" value="1"/>
</dbReference>
<dbReference type="InterPro" id="IPR017871">
    <property type="entry name" value="ABC_transporter-like_CS"/>
</dbReference>
<reference evidence="10 11" key="1">
    <citation type="submission" date="2018-11" db="EMBL/GenBank/DDBJ databases">
        <title>Trebonia kvetii gen.nov., sp.nov., a novel acidophilic actinobacterium, and proposal of the new actinobacterial family Treboniaceae fam. nov.</title>
        <authorList>
            <person name="Rapoport D."/>
            <person name="Sagova-Mareckova M."/>
            <person name="Sedlacek I."/>
            <person name="Provaznik J."/>
            <person name="Kralova S."/>
            <person name="Pavlinic D."/>
            <person name="Benes V."/>
            <person name="Kopecky J."/>
        </authorList>
    </citation>
    <scope>NUCLEOTIDE SEQUENCE [LARGE SCALE GENOMIC DNA]</scope>
    <source>
        <strain evidence="10 11">15Tr583</strain>
    </source>
</reference>
<dbReference type="PROSITE" id="PS50893">
    <property type="entry name" value="ABC_TRANSPORTER_2"/>
    <property type="match status" value="1"/>
</dbReference>
<evidence type="ECO:0000256" key="7">
    <source>
        <dbReference type="ARBA" id="ARBA00023136"/>
    </source>
</evidence>
<comment type="caution">
    <text evidence="10">The sequence shown here is derived from an EMBL/GenBank/DDBJ whole genome shotgun (WGS) entry which is preliminary data.</text>
</comment>
<dbReference type="OrthoDB" id="9788837at2"/>
<dbReference type="SMART" id="SM00382">
    <property type="entry name" value="AAA"/>
    <property type="match status" value="1"/>
</dbReference>
<dbReference type="GO" id="GO:0005886">
    <property type="term" value="C:plasma membrane"/>
    <property type="evidence" value="ECO:0007669"/>
    <property type="project" value="UniProtKB-SubCell"/>
</dbReference>
<keyword evidence="8" id="KW-0046">Antibiotic resistance</keyword>
<keyword evidence="3" id="KW-1003">Cell membrane</keyword>
<organism evidence="10 11">
    <name type="scientific">Trebonia kvetii</name>
    <dbReference type="NCBI Taxonomy" id="2480626"/>
    <lineage>
        <taxon>Bacteria</taxon>
        <taxon>Bacillati</taxon>
        <taxon>Actinomycetota</taxon>
        <taxon>Actinomycetes</taxon>
        <taxon>Streptosporangiales</taxon>
        <taxon>Treboniaceae</taxon>
        <taxon>Trebonia</taxon>
    </lineage>
</organism>
<name>A0A6P2BZ21_9ACTN</name>
<keyword evidence="7" id="KW-0472">Membrane</keyword>
<accession>A0A6P2BZ21</accession>
<evidence type="ECO:0000256" key="2">
    <source>
        <dbReference type="ARBA" id="ARBA00022448"/>
    </source>
</evidence>
<evidence type="ECO:0000256" key="1">
    <source>
        <dbReference type="ARBA" id="ARBA00004202"/>
    </source>
</evidence>
<keyword evidence="2" id="KW-0813">Transport</keyword>
<sequence>MDVITVDHLRKAYRHVMAVDDLSFVVKAGEIFGILGPNGAGKTTTVECVQGLRRADGGTIRVLGLDPATQAGQLRQRIGSQLQDSSLPGRLRVAEAIELFAAFARHPVDCDEILARWQLRDLRNQAFDSLSGGQRQRLFIALAFVNSPEVVFLDELTQGLDPQARRATWELIRQIRQDGTTVVLVTHFMDEAEQLCDRVAVVDRGRVVALDTPQRLVDGLGLPSVVRFSTSETDLGWLEKLDVVESMARHGDAIEIRGTGPVLALVASELVARNIVPLDLRVERPTVEDAFLALTGRDVRR</sequence>
<evidence type="ECO:0000256" key="4">
    <source>
        <dbReference type="ARBA" id="ARBA00022741"/>
    </source>
</evidence>
<feature type="domain" description="ABC transporter" evidence="9">
    <location>
        <begin position="4"/>
        <end position="229"/>
    </location>
</feature>
<dbReference type="GO" id="GO:0016887">
    <property type="term" value="F:ATP hydrolysis activity"/>
    <property type="evidence" value="ECO:0007669"/>
    <property type="project" value="InterPro"/>
</dbReference>
<dbReference type="AlphaFoldDB" id="A0A6P2BZ21"/>
<dbReference type="GO" id="GO:0046677">
    <property type="term" value="P:response to antibiotic"/>
    <property type="evidence" value="ECO:0007669"/>
    <property type="project" value="UniProtKB-KW"/>
</dbReference>
<evidence type="ECO:0000313" key="11">
    <source>
        <dbReference type="Proteomes" id="UP000460272"/>
    </source>
</evidence>
<dbReference type="PROSITE" id="PS00211">
    <property type="entry name" value="ABC_TRANSPORTER_1"/>
    <property type="match status" value="1"/>
</dbReference>
<dbReference type="Proteomes" id="UP000460272">
    <property type="component" value="Unassembled WGS sequence"/>
</dbReference>
<comment type="subcellular location">
    <subcellularLocation>
        <location evidence="1">Cell membrane</location>
        <topology evidence="1">Peripheral membrane protein</topology>
    </subcellularLocation>
</comment>
<dbReference type="InterPro" id="IPR003593">
    <property type="entry name" value="AAA+_ATPase"/>
</dbReference>
<gene>
    <name evidence="10" type="ORF">EAS64_24010</name>
</gene>
<dbReference type="EMBL" id="RPFW01000004">
    <property type="protein sequence ID" value="TVZ03456.1"/>
    <property type="molecule type" value="Genomic_DNA"/>
</dbReference>
<evidence type="ECO:0000256" key="3">
    <source>
        <dbReference type="ARBA" id="ARBA00022475"/>
    </source>
</evidence>
<dbReference type="Gene3D" id="3.40.50.300">
    <property type="entry name" value="P-loop containing nucleotide triphosphate hydrolases"/>
    <property type="match status" value="1"/>
</dbReference>
<dbReference type="CDD" id="cd03230">
    <property type="entry name" value="ABC_DR_subfamily_A"/>
    <property type="match status" value="1"/>
</dbReference>
<proteinExistence type="predicted"/>
<evidence type="ECO:0000256" key="8">
    <source>
        <dbReference type="ARBA" id="ARBA00023251"/>
    </source>
</evidence>
<dbReference type="SUPFAM" id="SSF52540">
    <property type="entry name" value="P-loop containing nucleoside triphosphate hydrolases"/>
    <property type="match status" value="1"/>
</dbReference>
<dbReference type="GO" id="GO:0005524">
    <property type="term" value="F:ATP binding"/>
    <property type="evidence" value="ECO:0007669"/>
    <property type="project" value="UniProtKB-KW"/>
</dbReference>
<dbReference type="FunFam" id="3.40.50.300:FF:000589">
    <property type="entry name" value="ABC transporter, ATP-binding subunit"/>
    <property type="match status" value="1"/>
</dbReference>
<dbReference type="InterPro" id="IPR050763">
    <property type="entry name" value="ABC_transporter_ATP-binding"/>
</dbReference>
<dbReference type="InterPro" id="IPR003439">
    <property type="entry name" value="ABC_transporter-like_ATP-bd"/>
</dbReference>
<dbReference type="PANTHER" id="PTHR42711">
    <property type="entry name" value="ABC TRANSPORTER ATP-BINDING PROTEIN"/>
    <property type="match status" value="1"/>
</dbReference>